<accession>A0A183VFP2</accession>
<dbReference type="AlphaFoldDB" id="A0A183VFP2"/>
<organism evidence="2 3">
    <name type="scientific">Toxocara canis</name>
    <name type="common">Canine roundworm</name>
    <dbReference type="NCBI Taxonomy" id="6265"/>
    <lineage>
        <taxon>Eukaryota</taxon>
        <taxon>Metazoa</taxon>
        <taxon>Ecdysozoa</taxon>
        <taxon>Nematoda</taxon>
        <taxon>Chromadorea</taxon>
        <taxon>Rhabditida</taxon>
        <taxon>Spirurina</taxon>
        <taxon>Ascaridomorpha</taxon>
        <taxon>Ascaridoidea</taxon>
        <taxon>Toxocaridae</taxon>
        <taxon>Toxocara</taxon>
    </lineage>
</organism>
<keyword evidence="1" id="KW-1133">Transmembrane helix</keyword>
<evidence type="ECO:0000256" key="1">
    <source>
        <dbReference type="SAM" id="Phobius"/>
    </source>
</evidence>
<evidence type="ECO:0000313" key="3">
    <source>
        <dbReference type="WBParaSite" id="TCNE_0001956601-mRNA-1"/>
    </source>
</evidence>
<dbReference type="Proteomes" id="UP000050794">
    <property type="component" value="Unassembled WGS sequence"/>
</dbReference>
<keyword evidence="2" id="KW-1185">Reference proteome</keyword>
<sequence length="175" mass="20130">LFEPLWICMIFFIFILSVERLSIITNDQRYRQRVAILCRIMSIISTLMGIVFFITFLTPWVTMRYEVSTYAWRYIRSSVAFVVAMTEACSLTPLSLISLVNYIVISIAICHKIPSQESSRTCKTRNAPTFIIARNAKTYQEDNQNGSGMPTVLALARFASEENVIYGWLEKLMTN</sequence>
<feature type="transmembrane region" description="Helical" evidence="1">
    <location>
        <begin position="36"/>
        <end position="61"/>
    </location>
</feature>
<reference evidence="3" key="1">
    <citation type="submission" date="2016-06" db="UniProtKB">
        <authorList>
            <consortium name="WormBaseParasite"/>
        </authorList>
    </citation>
    <scope>IDENTIFICATION</scope>
</reference>
<proteinExistence type="predicted"/>
<feature type="transmembrane region" description="Helical" evidence="1">
    <location>
        <begin position="81"/>
        <end position="110"/>
    </location>
</feature>
<name>A0A183VFP2_TOXCA</name>
<evidence type="ECO:0000313" key="2">
    <source>
        <dbReference type="Proteomes" id="UP000050794"/>
    </source>
</evidence>
<dbReference type="WBParaSite" id="TCNE_0001956601-mRNA-1">
    <property type="protein sequence ID" value="TCNE_0001956601-mRNA-1"/>
    <property type="gene ID" value="TCNE_0001956601"/>
</dbReference>
<keyword evidence="1" id="KW-0472">Membrane</keyword>
<protein>
    <submittedName>
        <fullName evidence="3">G_PROTEIN_RECEP_F1_2 domain-containing protein</fullName>
    </submittedName>
</protein>
<keyword evidence="1" id="KW-0812">Transmembrane</keyword>
<feature type="transmembrane region" description="Helical" evidence="1">
    <location>
        <begin position="6"/>
        <end position="24"/>
    </location>
</feature>